<dbReference type="PANTHER" id="PTHR22602">
    <property type="entry name" value="TRANSFERASE CAF17, MITOCHONDRIAL-RELATED"/>
    <property type="match status" value="1"/>
</dbReference>
<comment type="subcellular location">
    <subcellularLocation>
        <location evidence="1">Mitochondrion matrix</location>
    </subcellularLocation>
</comment>
<dbReference type="Gene3D" id="3.30.1360.120">
    <property type="entry name" value="Probable tRNA modification gtpase trme, domain 1"/>
    <property type="match status" value="1"/>
</dbReference>
<dbReference type="NCBIfam" id="TIGR03317">
    <property type="entry name" value="ygfZ_signature"/>
    <property type="match status" value="1"/>
</dbReference>
<evidence type="ECO:0000259" key="7">
    <source>
        <dbReference type="Pfam" id="PF25455"/>
    </source>
</evidence>
<dbReference type="GO" id="GO:0016226">
    <property type="term" value="P:iron-sulfur cluster assembly"/>
    <property type="evidence" value="ECO:0007669"/>
    <property type="project" value="TreeGrafter"/>
</dbReference>
<evidence type="ECO:0000256" key="2">
    <source>
        <dbReference type="ARBA" id="ARBA00022946"/>
    </source>
</evidence>
<dbReference type="Pfam" id="PF25455">
    <property type="entry name" value="Beta-barrel_CAF17_C"/>
    <property type="match status" value="1"/>
</dbReference>
<dbReference type="InterPro" id="IPR057460">
    <property type="entry name" value="CAF17_C"/>
</dbReference>
<dbReference type="InterPro" id="IPR027266">
    <property type="entry name" value="TrmE/GcvT-like"/>
</dbReference>
<evidence type="ECO:0000256" key="5">
    <source>
        <dbReference type="ARBA" id="ARBA00093637"/>
    </source>
</evidence>
<protein>
    <recommendedName>
        <fullName evidence="5">Iron-sulfur cluster assembly factor IBA57 homolog, mitochondrial</fullName>
    </recommendedName>
</protein>
<dbReference type="FunCoup" id="A0A2K1QV42">
    <property type="interactions" value="271"/>
</dbReference>
<dbReference type="Proteomes" id="UP000243797">
    <property type="component" value="Unassembled WGS sequence"/>
</dbReference>
<sequence>MRQVRCTIPHRLRPPRPRLPRRDINLCRRSYSNSSSPISLPRHPPPSGFTSLPTRSLIHVSGSDSPRFLHGLLTSSVHPFPSSAPPPSTPGSPTSLSQGFYSAFLTAQGRVLHDVFVYPAFGAAWSKLAGTGTSSAPGMVTGPEEDGFVVEVDSTERDGLLKHLKRHKLRSKVKLRAVEEGEVGVYAVWKDGEERWTSYGIGAKGAGTVGEGLGLVDQRAPGMGRRVLLSGTKQMGESVELEGLEQAELEQYHLRRYLRGVPEGQKEILRDQAFPMNSNLDVMGAIDFKKGCYIGQELTIRTHHTGVVRRRVMPVMLYDPSSEPPGKLEYDPSWSPGSPPSDSEFKVEGKRGKPGRWIAGVGNIGLATCRLEMMTDLVVTGEPSTFSDQERFTVNVGEDGEGIGVKTFVPDWIRGRIRPPKVQKRVE</sequence>
<feature type="region of interest" description="Disordered" evidence="6">
    <location>
        <begin position="321"/>
        <end position="351"/>
    </location>
</feature>
<dbReference type="InParanoid" id="A0A2K1QV42"/>
<evidence type="ECO:0000313" key="9">
    <source>
        <dbReference type="Proteomes" id="UP000243797"/>
    </source>
</evidence>
<accession>A0A2K1QV42</accession>
<proteinExistence type="inferred from homology"/>
<organism evidence="8 9">
    <name type="scientific">Sphaceloma murrayae</name>
    <dbReference type="NCBI Taxonomy" id="2082308"/>
    <lineage>
        <taxon>Eukaryota</taxon>
        <taxon>Fungi</taxon>
        <taxon>Dikarya</taxon>
        <taxon>Ascomycota</taxon>
        <taxon>Pezizomycotina</taxon>
        <taxon>Dothideomycetes</taxon>
        <taxon>Dothideomycetidae</taxon>
        <taxon>Myriangiales</taxon>
        <taxon>Elsinoaceae</taxon>
        <taxon>Sphaceloma</taxon>
    </lineage>
</organism>
<feature type="compositionally biased region" description="Low complexity" evidence="6">
    <location>
        <begin position="331"/>
        <end position="342"/>
    </location>
</feature>
<dbReference type="InterPro" id="IPR045179">
    <property type="entry name" value="YgfZ/GcvT"/>
</dbReference>
<evidence type="ECO:0000256" key="6">
    <source>
        <dbReference type="SAM" id="MobiDB-lite"/>
    </source>
</evidence>
<dbReference type="GO" id="GO:0005759">
    <property type="term" value="C:mitochondrial matrix"/>
    <property type="evidence" value="ECO:0007669"/>
    <property type="project" value="UniProtKB-SubCell"/>
</dbReference>
<dbReference type="InterPro" id="IPR017703">
    <property type="entry name" value="YgfZ/GCV_T_CS"/>
</dbReference>
<dbReference type="OrthoDB" id="191995at2759"/>
<dbReference type="AlphaFoldDB" id="A0A2K1QV42"/>
<dbReference type="STRING" id="2082308.A0A2K1QV42"/>
<comment type="similarity">
    <text evidence="4">Belongs to the GcvT family. CAF17/IBA57 subfamily.</text>
</comment>
<dbReference type="SUPFAM" id="SSF103025">
    <property type="entry name" value="Folate-binding domain"/>
    <property type="match status" value="1"/>
</dbReference>
<feature type="region of interest" description="Disordered" evidence="6">
    <location>
        <begin position="1"/>
        <end position="53"/>
    </location>
</feature>
<gene>
    <name evidence="8" type="ORF">CAC42_6022</name>
</gene>
<keyword evidence="9" id="KW-1185">Reference proteome</keyword>
<feature type="compositionally biased region" description="Basic residues" evidence="6">
    <location>
        <begin position="8"/>
        <end position="19"/>
    </location>
</feature>
<keyword evidence="3" id="KW-0496">Mitochondrion</keyword>
<evidence type="ECO:0000256" key="4">
    <source>
        <dbReference type="ARBA" id="ARBA00093447"/>
    </source>
</evidence>
<feature type="domain" description="CAF17 C-terminal" evidence="7">
    <location>
        <begin position="309"/>
        <end position="413"/>
    </location>
</feature>
<evidence type="ECO:0000313" key="8">
    <source>
        <dbReference type="EMBL" id="PNS18927.1"/>
    </source>
</evidence>
<evidence type="ECO:0000256" key="3">
    <source>
        <dbReference type="ARBA" id="ARBA00023128"/>
    </source>
</evidence>
<dbReference type="PANTHER" id="PTHR22602:SF0">
    <property type="entry name" value="TRANSFERASE CAF17, MITOCHONDRIAL-RELATED"/>
    <property type="match status" value="1"/>
</dbReference>
<reference evidence="8 9" key="1">
    <citation type="submission" date="2017-06" db="EMBL/GenBank/DDBJ databases">
        <title>Draft genome sequence of a variant of Elsinoe murrayae.</title>
        <authorList>
            <person name="Cheng Q."/>
        </authorList>
    </citation>
    <scope>NUCLEOTIDE SEQUENCE [LARGE SCALE GENOMIC DNA]</scope>
    <source>
        <strain evidence="8 9">CQ-2017a</strain>
    </source>
</reference>
<dbReference type="EMBL" id="NKHZ01000036">
    <property type="protein sequence ID" value="PNS18927.1"/>
    <property type="molecule type" value="Genomic_DNA"/>
</dbReference>
<keyword evidence="2" id="KW-0809">Transit peptide</keyword>
<evidence type="ECO:0000256" key="1">
    <source>
        <dbReference type="ARBA" id="ARBA00004305"/>
    </source>
</evidence>
<feature type="compositionally biased region" description="Low complexity" evidence="6">
    <location>
        <begin position="30"/>
        <end position="39"/>
    </location>
</feature>
<name>A0A2K1QV42_9PEZI</name>
<comment type="caution">
    <text evidence="8">The sequence shown here is derived from an EMBL/GenBank/DDBJ whole genome shotgun (WGS) entry which is preliminary data.</text>
</comment>